<dbReference type="Gene3D" id="3.30.870.10">
    <property type="entry name" value="Endonuclease Chain A"/>
    <property type="match status" value="2"/>
</dbReference>
<reference evidence="9" key="1">
    <citation type="journal article" date="2015" name="MBio">
        <title>Genome-Resolved Metagenomic Analysis Reveals Roles for Candidate Phyla and Other Microbial Community Members in Biogeochemical Transformations in Oil Reservoirs.</title>
        <authorList>
            <person name="Hu P."/>
            <person name="Tom L."/>
            <person name="Singh A."/>
            <person name="Thomas B.C."/>
            <person name="Baker B.J."/>
            <person name="Piceno Y.M."/>
            <person name="Andersen G.L."/>
            <person name="Banfield J.F."/>
        </authorList>
    </citation>
    <scope>NUCLEOTIDE SEQUENCE [LARGE SCALE GENOMIC DNA]</scope>
</reference>
<evidence type="ECO:0000259" key="7">
    <source>
        <dbReference type="PROSITE" id="PS50035"/>
    </source>
</evidence>
<dbReference type="CDD" id="cd09116">
    <property type="entry name" value="PLDc_Nuc_like"/>
    <property type="match status" value="1"/>
</dbReference>
<comment type="caution">
    <text evidence="8">The sequence shown here is derived from an EMBL/GenBank/DDBJ whole genome shotgun (WGS) entry which is preliminary data.</text>
</comment>
<organism evidence="8 9">
    <name type="scientific">Mesotoga prima</name>
    <dbReference type="NCBI Taxonomy" id="1184387"/>
    <lineage>
        <taxon>Bacteria</taxon>
        <taxon>Thermotogati</taxon>
        <taxon>Thermotogota</taxon>
        <taxon>Thermotogae</taxon>
        <taxon>Kosmotogales</taxon>
        <taxon>Kosmotogaceae</taxon>
        <taxon>Mesotoga</taxon>
    </lineage>
</organism>
<accession>A0A117M151</accession>
<proteinExistence type="inferred from homology"/>
<protein>
    <recommendedName>
        <fullName evidence="3">phospholipase D</fullName>
        <ecNumber evidence="3">3.1.4.4</ecNumber>
    </recommendedName>
</protein>
<dbReference type="Pfam" id="PF13091">
    <property type="entry name" value="PLDc_2"/>
    <property type="match status" value="2"/>
</dbReference>
<evidence type="ECO:0000256" key="5">
    <source>
        <dbReference type="ARBA" id="ARBA00022963"/>
    </source>
</evidence>
<dbReference type="SUPFAM" id="SSF56024">
    <property type="entry name" value="Phospholipase D/nuclease"/>
    <property type="match status" value="2"/>
</dbReference>
<dbReference type="GO" id="GO:0016891">
    <property type="term" value="F:RNA endonuclease activity producing 5'-phosphomonoesters, hydrolytic mechanism"/>
    <property type="evidence" value="ECO:0007669"/>
    <property type="project" value="TreeGrafter"/>
</dbReference>
<dbReference type="GO" id="GO:0006793">
    <property type="term" value="P:phosphorus metabolic process"/>
    <property type="evidence" value="ECO:0007669"/>
    <property type="project" value="UniProtKB-ARBA"/>
</dbReference>
<dbReference type="InterPro" id="IPR025202">
    <property type="entry name" value="PLD-like_dom"/>
</dbReference>
<evidence type="ECO:0000256" key="4">
    <source>
        <dbReference type="ARBA" id="ARBA00022801"/>
    </source>
</evidence>
<gene>
    <name evidence="8" type="ORF">XD94_1673</name>
</gene>
<keyword evidence="4" id="KW-0378">Hydrolase</keyword>
<evidence type="ECO:0000256" key="2">
    <source>
        <dbReference type="ARBA" id="ARBA00008664"/>
    </source>
</evidence>
<keyword evidence="6" id="KW-0443">Lipid metabolism</keyword>
<keyword evidence="5" id="KW-0442">Lipid degradation</keyword>
<evidence type="ECO:0000313" key="9">
    <source>
        <dbReference type="Proteomes" id="UP000054092"/>
    </source>
</evidence>
<sequence length="300" mass="33421">MKRFFLAVVILLVAVTLPTVFFTDDGRAVERIVEILERAQEEVVLVSYSLDEQEVIDCLNRLCIKGLSVSVVIDNSTVSRTFAKSPQFKVMTDTTAALVHSKFIVVDSQIVVFGTGNFTEGSLREDSNSFIMIESESLASLFLDYYKAILTGDSRGVTSVGNMTLFLCPSEEARKRVIKELMSAKEEIRFAMFAFTDPKILAALKFCASKGVRVFGMVDSWNEDSPLKDYLTTGMEVSRGVSITIHDKTFVIDRNIVITGSANASLSGWGKNREIVVIIESRDVANQFISHFEYVREVSK</sequence>
<evidence type="ECO:0000256" key="6">
    <source>
        <dbReference type="ARBA" id="ARBA00023098"/>
    </source>
</evidence>
<dbReference type="PANTHER" id="PTHR43856:SF1">
    <property type="entry name" value="MITOCHONDRIAL CARDIOLIPIN HYDROLASE"/>
    <property type="match status" value="1"/>
</dbReference>
<dbReference type="InterPro" id="IPR001736">
    <property type="entry name" value="PLipase_D/transphosphatidylase"/>
</dbReference>
<name>A0A117M151_9BACT</name>
<dbReference type="GO" id="GO:0004630">
    <property type="term" value="F:phospholipase D activity"/>
    <property type="evidence" value="ECO:0007669"/>
    <property type="project" value="UniProtKB-EC"/>
</dbReference>
<dbReference type="InterPro" id="IPR051406">
    <property type="entry name" value="PLD_domain"/>
</dbReference>
<comment type="catalytic activity">
    <reaction evidence="1">
        <text>a 1,2-diacyl-sn-glycero-3-phosphocholine + H2O = a 1,2-diacyl-sn-glycero-3-phosphate + choline + H(+)</text>
        <dbReference type="Rhea" id="RHEA:14445"/>
        <dbReference type="ChEBI" id="CHEBI:15354"/>
        <dbReference type="ChEBI" id="CHEBI:15377"/>
        <dbReference type="ChEBI" id="CHEBI:15378"/>
        <dbReference type="ChEBI" id="CHEBI:57643"/>
        <dbReference type="ChEBI" id="CHEBI:58608"/>
        <dbReference type="EC" id="3.1.4.4"/>
    </reaction>
</comment>
<feature type="domain" description="PLD phosphodiesterase" evidence="7">
    <location>
        <begin position="241"/>
        <end position="268"/>
    </location>
</feature>
<dbReference type="EMBL" id="LGGP01000359">
    <property type="protein sequence ID" value="KUK78611.1"/>
    <property type="molecule type" value="Genomic_DNA"/>
</dbReference>
<evidence type="ECO:0000313" key="8">
    <source>
        <dbReference type="EMBL" id="KUK78611.1"/>
    </source>
</evidence>
<evidence type="ECO:0000256" key="3">
    <source>
        <dbReference type="ARBA" id="ARBA00012027"/>
    </source>
</evidence>
<dbReference type="SMART" id="SM00155">
    <property type="entry name" value="PLDc"/>
    <property type="match status" value="2"/>
</dbReference>
<dbReference type="AlphaFoldDB" id="A0A117M151"/>
<dbReference type="Proteomes" id="UP000054092">
    <property type="component" value="Unassembled WGS sequence"/>
</dbReference>
<feature type="domain" description="PLD phosphodiesterase" evidence="7">
    <location>
        <begin position="95"/>
        <end position="122"/>
    </location>
</feature>
<dbReference type="PANTHER" id="PTHR43856">
    <property type="entry name" value="CARDIOLIPIN HYDROLASE"/>
    <property type="match status" value="1"/>
</dbReference>
<evidence type="ECO:0000256" key="1">
    <source>
        <dbReference type="ARBA" id="ARBA00000798"/>
    </source>
</evidence>
<dbReference type="PATRIC" id="fig|1184387.3.peg.59"/>
<dbReference type="GO" id="GO:0016042">
    <property type="term" value="P:lipid catabolic process"/>
    <property type="evidence" value="ECO:0007669"/>
    <property type="project" value="UniProtKB-KW"/>
</dbReference>
<dbReference type="PROSITE" id="PS50035">
    <property type="entry name" value="PLD"/>
    <property type="match status" value="2"/>
</dbReference>
<dbReference type="EC" id="3.1.4.4" evidence="3"/>
<comment type="similarity">
    <text evidence="2">Belongs to the phospholipase D family.</text>
</comment>